<dbReference type="STRING" id="74649.A0A2P6P9E9"/>
<evidence type="ECO:0000256" key="3">
    <source>
        <dbReference type="ARBA" id="ARBA00022614"/>
    </source>
</evidence>
<dbReference type="OMA" id="SDCNTEG"/>
<gene>
    <name evidence="12" type="ORF">RchiOBHm_Chr7g0207011</name>
</gene>
<keyword evidence="10" id="KW-0325">Glycoprotein</keyword>
<keyword evidence="8 11" id="KW-0472">Membrane</keyword>
<keyword evidence="2" id="KW-0597">Phosphoprotein</keyword>
<keyword evidence="6" id="KW-0677">Repeat</keyword>
<evidence type="ECO:0000256" key="7">
    <source>
        <dbReference type="ARBA" id="ARBA00022989"/>
    </source>
</evidence>
<dbReference type="InterPro" id="IPR001611">
    <property type="entry name" value="Leu-rich_rpt"/>
</dbReference>
<keyword evidence="13" id="KW-1185">Reference proteome</keyword>
<accession>A0A2P6P9E9</accession>
<sequence>MVVELVWKGIEIEFGNNIWHLRSIDISSNSLVGEIPESITSMQNLISLNFSRNKFTGKLPENFGNMKNFSSLNFLGVLDLSYNQLSGRIPASTQLQSFDASKYMGNLGLCGPPLSPNCPGDATTEDDHNREHENDGLISLGFFISTVLGFITGFWIVCGSLLLKSSWRYAYFKFLDNAKDWIYVKAAVYKAKMQRRLQR</sequence>
<evidence type="ECO:0000256" key="10">
    <source>
        <dbReference type="ARBA" id="ARBA00023180"/>
    </source>
</evidence>
<evidence type="ECO:0000313" key="12">
    <source>
        <dbReference type="EMBL" id="PRQ18527.1"/>
    </source>
</evidence>
<evidence type="ECO:0000256" key="5">
    <source>
        <dbReference type="ARBA" id="ARBA00022729"/>
    </source>
</evidence>
<organism evidence="12 13">
    <name type="scientific">Rosa chinensis</name>
    <name type="common">China rose</name>
    <dbReference type="NCBI Taxonomy" id="74649"/>
    <lineage>
        <taxon>Eukaryota</taxon>
        <taxon>Viridiplantae</taxon>
        <taxon>Streptophyta</taxon>
        <taxon>Embryophyta</taxon>
        <taxon>Tracheophyta</taxon>
        <taxon>Spermatophyta</taxon>
        <taxon>Magnoliopsida</taxon>
        <taxon>eudicotyledons</taxon>
        <taxon>Gunneridae</taxon>
        <taxon>Pentapetalae</taxon>
        <taxon>rosids</taxon>
        <taxon>fabids</taxon>
        <taxon>Rosales</taxon>
        <taxon>Rosaceae</taxon>
        <taxon>Rosoideae</taxon>
        <taxon>Rosoideae incertae sedis</taxon>
        <taxon>Rosa</taxon>
    </lineage>
</organism>
<keyword evidence="5" id="KW-0732">Signal</keyword>
<evidence type="ECO:0000256" key="8">
    <source>
        <dbReference type="ARBA" id="ARBA00023136"/>
    </source>
</evidence>
<keyword evidence="12" id="KW-0723">Serine/threonine-protein kinase</keyword>
<dbReference type="Gene3D" id="3.80.10.10">
    <property type="entry name" value="Ribonuclease Inhibitor"/>
    <property type="match status" value="1"/>
</dbReference>
<feature type="transmembrane region" description="Helical" evidence="11">
    <location>
        <begin position="137"/>
        <end position="163"/>
    </location>
</feature>
<dbReference type="Pfam" id="PF00560">
    <property type="entry name" value="LRR_1"/>
    <property type="match status" value="3"/>
</dbReference>
<dbReference type="EC" id="2.7.11.1" evidence="12"/>
<dbReference type="AlphaFoldDB" id="A0A2P6P9E9"/>
<proteinExistence type="predicted"/>
<evidence type="ECO:0000256" key="4">
    <source>
        <dbReference type="ARBA" id="ARBA00022692"/>
    </source>
</evidence>
<name>A0A2P6P9E9_ROSCH</name>
<keyword evidence="3" id="KW-0433">Leucine-rich repeat</keyword>
<keyword evidence="12" id="KW-0418">Kinase</keyword>
<reference evidence="12 13" key="1">
    <citation type="journal article" date="2018" name="Nat. Genet.">
        <title>The Rosa genome provides new insights in the design of modern roses.</title>
        <authorList>
            <person name="Bendahmane M."/>
        </authorList>
    </citation>
    <scope>NUCLEOTIDE SEQUENCE [LARGE SCALE GENOMIC DNA]</scope>
    <source>
        <strain evidence="13">cv. Old Blush</strain>
    </source>
</reference>
<dbReference type="InterPro" id="IPR046956">
    <property type="entry name" value="RLP23-like"/>
</dbReference>
<dbReference type="PANTHER" id="PTHR48063">
    <property type="entry name" value="LRR RECEPTOR-LIKE KINASE"/>
    <property type="match status" value="1"/>
</dbReference>
<dbReference type="GO" id="GO:0004674">
    <property type="term" value="F:protein serine/threonine kinase activity"/>
    <property type="evidence" value="ECO:0007669"/>
    <property type="project" value="UniProtKB-KW"/>
</dbReference>
<evidence type="ECO:0000313" key="13">
    <source>
        <dbReference type="Proteomes" id="UP000238479"/>
    </source>
</evidence>
<dbReference type="GO" id="GO:0016020">
    <property type="term" value="C:membrane"/>
    <property type="evidence" value="ECO:0007669"/>
    <property type="project" value="UniProtKB-SubCell"/>
</dbReference>
<dbReference type="InterPro" id="IPR032675">
    <property type="entry name" value="LRR_dom_sf"/>
</dbReference>
<comment type="caution">
    <text evidence="12">The sequence shown here is derived from an EMBL/GenBank/DDBJ whole genome shotgun (WGS) entry which is preliminary data.</text>
</comment>
<dbReference type="Gramene" id="PRQ18527">
    <property type="protein sequence ID" value="PRQ18527"/>
    <property type="gene ID" value="RchiOBHm_Chr7g0207011"/>
</dbReference>
<keyword evidence="12" id="KW-0808">Transferase</keyword>
<keyword evidence="4 11" id="KW-0812">Transmembrane</keyword>
<dbReference type="FunFam" id="3.80.10.10:FF:000722">
    <property type="entry name" value="Leucine-rich repeat receptor-like protein kinase"/>
    <property type="match status" value="1"/>
</dbReference>
<evidence type="ECO:0000256" key="1">
    <source>
        <dbReference type="ARBA" id="ARBA00004479"/>
    </source>
</evidence>
<dbReference type="SUPFAM" id="SSF52058">
    <property type="entry name" value="L domain-like"/>
    <property type="match status" value="1"/>
</dbReference>
<evidence type="ECO:0000256" key="11">
    <source>
        <dbReference type="SAM" id="Phobius"/>
    </source>
</evidence>
<keyword evidence="9" id="KW-0675">Receptor</keyword>
<keyword evidence="7 11" id="KW-1133">Transmembrane helix</keyword>
<dbReference type="EMBL" id="PDCK01000045">
    <property type="protein sequence ID" value="PRQ18527.1"/>
    <property type="molecule type" value="Genomic_DNA"/>
</dbReference>
<dbReference type="PANTHER" id="PTHR48063:SF98">
    <property type="entry name" value="LRR RECEPTOR-LIKE SERINE_THREONINE-PROTEIN KINASE FLS2"/>
    <property type="match status" value="1"/>
</dbReference>
<evidence type="ECO:0000256" key="9">
    <source>
        <dbReference type="ARBA" id="ARBA00023170"/>
    </source>
</evidence>
<evidence type="ECO:0000256" key="6">
    <source>
        <dbReference type="ARBA" id="ARBA00022737"/>
    </source>
</evidence>
<protein>
    <submittedName>
        <fullName evidence="12">Putative non-specific serine/threonine protein kinase</fullName>
        <ecNumber evidence="12">2.7.11.1</ecNumber>
    </submittedName>
</protein>
<evidence type="ECO:0000256" key="2">
    <source>
        <dbReference type="ARBA" id="ARBA00022553"/>
    </source>
</evidence>
<dbReference type="Proteomes" id="UP000238479">
    <property type="component" value="Chromosome 7"/>
</dbReference>
<comment type="subcellular location">
    <subcellularLocation>
        <location evidence="1">Membrane</location>
        <topology evidence="1">Single-pass type I membrane protein</topology>
    </subcellularLocation>
</comment>